<sequence length="215" mass="23411">MLSLSVKASIKDFDLGKVFAVRSKRPTKNRRTQCSSTTHHEGHDSISADIPMHSGSLARDPGLQLVSINISSATASHGDSFSRAASDGVQTFLPVVQVIASAIPIAGPPMQAAIGGLLSILQIIDRRSQNKADLNRLRERLQRLGSHLCNAPTAQNPSEQERRNSIIRILQETSVQLTKLQKRRPEHASVTQAIAGCSIEIDRYLLESLVVSYSL</sequence>
<dbReference type="Proteomes" id="UP000823399">
    <property type="component" value="Unassembled WGS sequence"/>
</dbReference>
<proteinExistence type="predicted"/>
<feature type="region of interest" description="Disordered" evidence="1">
    <location>
        <begin position="24"/>
        <end position="53"/>
    </location>
</feature>
<evidence type="ECO:0000256" key="1">
    <source>
        <dbReference type="SAM" id="MobiDB-lite"/>
    </source>
</evidence>
<name>A0A9P7JXT3_9AGAM</name>
<dbReference type="EMBL" id="JABBWM010000011">
    <property type="protein sequence ID" value="KAG2113924.1"/>
    <property type="molecule type" value="Genomic_DNA"/>
</dbReference>
<comment type="caution">
    <text evidence="2">The sequence shown here is derived from an EMBL/GenBank/DDBJ whole genome shotgun (WGS) entry which is preliminary data.</text>
</comment>
<reference evidence="2" key="1">
    <citation type="journal article" date="2020" name="New Phytol.">
        <title>Comparative genomics reveals dynamic genome evolution in host specialist ectomycorrhizal fungi.</title>
        <authorList>
            <person name="Lofgren L.A."/>
            <person name="Nguyen N.H."/>
            <person name="Vilgalys R."/>
            <person name="Ruytinx J."/>
            <person name="Liao H.L."/>
            <person name="Branco S."/>
            <person name="Kuo A."/>
            <person name="LaButti K."/>
            <person name="Lipzen A."/>
            <person name="Andreopoulos W."/>
            <person name="Pangilinan J."/>
            <person name="Riley R."/>
            <person name="Hundley H."/>
            <person name="Na H."/>
            <person name="Barry K."/>
            <person name="Grigoriev I.V."/>
            <person name="Stajich J.E."/>
            <person name="Kennedy P.G."/>
        </authorList>
    </citation>
    <scope>NUCLEOTIDE SEQUENCE</scope>
    <source>
        <strain evidence="2">FC423</strain>
    </source>
</reference>
<keyword evidence="3" id="KW-1185">Reference proteome</keyword>
<dbReference type="GeneID" id="64703421"/>
<dbReference type="RefSeq" id="XP_041296218.1">
    <property type="nucleotide sequence ID" value="XM_041441162.1"/>
</dbReference>
<accession>A0A9P7JXT3</accession>
<organism evidence="2 3">
    <name type="scientific">Suillus discolor</name>
    <dbReference type="NCBI Taxonomy" id="1912936"/>
    <lineage>
        <taxon>Eukaryota</taxon>
        <taxon>Fungi</taxon>
        <taxon>Dikarya</taxon>
        <taxon>Basidiomycota</taxon>
        <taxon>Agaricomycotina</taxon>
        <taxon>Agaricomycetes</taxon>
        <taxon>Agaricomycetidae</taxon>
        <taxon>Boletales</taxon>
        <taxon>Suillineae</taxon>
        <taxon>Suillaceae</taxon>
        <taxon>Suillus</taxon>
    </lineage>
</organism>
<protein>
    <submittedName>
        <fullName evidence="2">Uncharacterized protein</fullName>
    </submittedName>
</protein>
<dbReference type="OrthoDB" id="2693196at2759"/>
<evidence type="ECO:0000313" key="3">
    <source>
        <dbReference type="Proteomes" id="UP000823399"/>
    </source>
</evidence>
<gene>
    <name evidence="2" type="ORF">F5147DRAFT_770570</name>
</gene>
<evidence type="ECO:0000313" key="2">
    <source>
        <dbReference type="EMBL" id="KAG2113924.1"/>
    </source>
</evidence>
<dbReference type="AlphaFoldDB" id="A0A9P7JXT3"/>